<keyword evidence="2" id="KW-0067">ATP-binding</keyword>
<proteinExistence type="predicted"/>
<name>A0A6J5GZK4_9BURK</name>
<evidence type="ECO:0000313" key="5">
    <source>
        <dbReference type="Proteomes" id="UP000494119"/>
    </source>
</evidence>
<protein>
    <recommendedName>
        <fullName evidence="6">DNA polymerase III delta N-terminal domain-containing protein</fullName>
    </recommendedName>
</protein>
<evidence type="ECO:0008006" key="6">
    <source>
        <dbReference type="Google" id="ProtNLM"/>
    </source>
</evidence>
<accession>A0A6J5GZK4</accession>
<dbReference type="AlphaFoldDB" id="A0A6J5GZK4"/>
<reference evidence="4 5" key="1">
    <citation type="submission" date="2020-04" db="EMBL/GenBank/DDBJ databases">
        <authorList>
            <person name="De Canck E."/>
        </authorList>
    </citation>
    <scope>NUCLEOTIDE SEQUENCE [LARGE SCALE GENOMIC DNA]</scope>
    <source>
        <strain evidence="4 5">LMG 28688</strain>
    </source>
</reference>
<evidence type="ECO:0000256" key="3">
    <source>
        <dbReference type="SAM" id="MobiDB-lite"/>
    </source>
</evidence>
<dbReference type="Proteomes" id="UP000494119">
    <property type="component" value="Unassembled WGS sequence"/>
</dbReference>
<dbReference type="RefSeq" id="WP_175198137.1">
    <property type="nucleotide sequence ID" value="NZ_CADIKL010000057.1"/>
</dbReference>
<dbReference type="PANTHER" id="PTHR42960:SF1">
    <property type="entry name" value="YCF46 PROTEIN"/>
    <property type="match status" value="1"/>
</dbReference>
<keyword evidence="1" id="KW-0547">Nucleotide-binding</keyword>
<evidence type="ECO:0000256" key="2">
    <source>
        <dbReference type="ARBA" id="ARBA00022840"/>
    </source>
</evidence>
<keyword evidence="5" id="KW-1185">Reference proteome</keyword>
<sequence>MQILLREHVESLYPLIYLVTYEEREADALIQSVAGDRQILEWDMARGFVDFSTKRPTSPYQSLSDAVETLLEMDLTNHFIVIKDAHLALNQNPLGVARIKALADKIVHHDATSATLFMVSPQPCVPPELEKFVTLLDLPLPDESSIAAIITSYAGHYDLDLSASLIADLAQAFRGLSKQEITQLLNRGYQRDGNISANDIELVLAEKEQIIKKSGILEMLPIREKLEDIGGLSKLNTMRPFHRRCRTSTPSIRNGRLPRVSSRSRRICR</sequence>
<dbReference type="InterPro" id="IPR052381">
    <property type="entry name" value="AAA_domain_protein"/>
</dbReference>
<dbReference type="PANTHER" id="PTHR42960">
    <property type="entry name" value="YCF46 PROTEIN"/>
    <property type="match status" value="1"/>
</dbReference>
<evidence type="ECO:0000256" key="1">
    <source>
        <dbReference type="ARBA" id="ARBA00022741"/>
    </source>
</evidence>
<organism evidence="4 5">
    <name type="scientific">Paraburkholderia caffeinitolerans</name>
    <dbReference type="NCBI Taxonomy" id="1723730"/>
    <lineage>
        <taxon>Bacteria</taxon>
        <taxon>Pseudomonadati</taxon>
        <taxon>Pseudomonadota</taxon>
        <taxon>Betaproteobacteria</taxon>
        <taxon>Burkholderiales</taxon>
        <taxon>Burkholderiaceae</taxon>
        <taxon>Paraburkholderia</taxon>
    </lineage>
</organism>
<dbReference type="GO" id="GO:0005524">
    <property type="term" value="F:ATP binding"/>
    <property type="evidence" value="ECO:0007669"/>
    <property type="project" value="UniProtKB-KW"/>
</dbReference>
<gene>
    <name evidence="4" type="ORF">LMG28688_06695</name>
</gene>
<evidence type="ECO:0000313" key="4">
    <source>
        <dbReference type="EMBL" id="CAB3808132.1"/>
    </source>
</evidence>
<feature type="region of interest" description="Disordered" evidence="3">
    <location>
        <begin position="246"/>
        <end position="269"/>
    </location>
</feature>
<dbReference type="EMBL" id="CADIKL010000057">
    <property type="protein sequence ID" value="CAB3808132.1"/>
    <property type="molecule type" value="Genomic_DNA"/>
</dbReference>